<dbReference type="RefSeq" id="WP_090040772.1">
    <property type="nucleotide sequence ID" value="NZ_FOKI01000012.1"/>
</dbReference>
<name>A0A1I0YD43_9CLOT</name>
<dbReference type="InterPro" id="IPR025164">
    <property type="entry name" value="Toastrack_DUF4097"/>
</dbReference>
<dbReference type="EMBL" id="FOKI01000012">
    <property type="protein sequence ID" value="SFB10113.1"/>
    <property type="molecule type" value="Genomic_DNA"/>
</dbReference>
<dbReference type="PANTHER" id="PTHR34094">
    <property type="match status" value="1"/>
</dbReference>
<accession>A0A1I0YD43</accession>
<proteinExistence type="predicted"/>
<reference evidence="3 4" key="1">
    <citation type="submission" date="2016-10" db="EMBL/GenBank/DDBJ databases">
        <authorList>
            <person name="de Groot N.N."/>
        </authorList>
    </citation>
    <scope>NUCLEOTIDE SEQUENCE [LARGE SCALE GENOMIC DNA]</scope>
    <source>
        <strain evidence="3 4">DSM 12271</strain>
    </source>
</reference>
<keyword evidence="1" id="KW-0472">Membrane</keyword>
<organism evidence="3 4">
    <name type="scientific">Clostridium frigidicarnis</name>
    <dbReference type="NCBI Taxonomy" id="84698"/>
    <lineage>
        <taxon>Bacteria</taxon>
        <taxon>Bacillati</taxon>
        <taxon>Bacillota</taxon>
        <taxon>Clostridia</taxon>
        <taxon>Eubacteriales</taxon>
        <taxon>Clostridiaceae</taxon>
        <taxon>Clostridium</taxon>
    </lineage>
</organism>
<dbReference type="STRING" id="84698.SAMN04488528_101223"/>
<feature type="domain" description="DUF4097" evidence="2">
    <location>
        <begin position="61"/>
        <end position="309"/>
    </location>
</feature>
<sequence>MDKKLKKISIAIWGIIAISLTIFLIYAIVNDNEESGNFLVFNLRNTKTTVQKEDNISLDKCENITLDFSSYDVVISSTDDENLRVVQKSSSTLKEEEKFSFSKYDNTIAIEEGKSKHEFGIFNFGSFNNEIELFIPKKYNKNLEVKTRSGNIDVKDVMNLDKVNLAQSSGNFNSKESITANEVNLEASSGNIKAQTLITKLYKIKTSSGNVDIKTLSGSGEVYASSGNIKIGYREVGEELKANASSGNIKLNLPKDISFEFYGQCTSGNIDTDFDVNYKNKKGNEATAKIGNEPYKKINVETRSGNIEINQN</sequence>
<dbReference type="Proteomes" id="UP000198619">
    <property type="component" value="Unassembled WGS sequence"/>
</dbReference>
<keyword evidence="1" id="KW-0812">Transmembrane</keyword>
<dbReference type="PANTHER" id="PTHR34094:SF1">
    <property type="entry name" value="PROTEIN FAM185A"/>
    <property type="match status" value="1"/>
</dbReference>
<dbReference type="AlphaFoldDB" id="A0A1I0YD43"/>
<evidence type="ECO:0000256" key="1">
    <source>
        <dbReference type="SAM" id="Phobius"/>
    </source>
</evidence>
<keyword evidence="4" id="KW-1185">Reference proteome</keyword>
<dbReference type="OrthoDB" id="2064627at2"/>
<evidence type="ECO:0000313" key="4">
    <source>
        <dbReference type="Proteomes" id="UP000198619"/>
    </source>
</evidence>
<protein>
    <submittedName>
        <fullName evidence="3">Lia operon protein LiaG</fullName>
    </submittedName>
</protein>
<gene>
    <name evidence="3" type="ORF">SAMN04488528_101223</name>
</gene>
<feature type="transmembrane region" description="Helical" evidence="1">
    <location>
        <begin position="12"/>
        <end position="29"/>
    </location>
</feature>
<dbReference type="Pfam" id="PF13349">
    <property type="entry name" value="DUF4097"/>
    <property type="match status" value="1"/>
</dbReference>
<evidence type="ECO:0000259" key="2">
    <source>
        <dbReference type="Pfam" id="PF13349"/>
    </source>
</evidence>
<evidence type="ECO:0000313" key="3">
    <source>
        <dbReference type="EMBL" id="SFB10113.1"/>
    </source>
</evidence>
<keyword evidence="1" id="KW-1133">Transmembrane helix</keyword>